<evidence type="ECO:0000313" key="2">
    <source>
        <dbReference type="EMBL" id="MBF8378688.1"/>
    </source>
</evidence>
<protein>
    <submittedName>
        <fullName evidence="2">Glycoside hydrolase</fullName>
    </submittedName>
</protein>
<dbReference type="Proteomes" id="UP000642910">
    <property type="component" value="Unassembled WGS sequence"/>
</dbReference>
<dbReference type="GO" id="GO:0016787">
    <property type="term" value="F:hydrolase activity"/>
    <property type="evidence" value="ECO:0007669"/>
    <property type="project" value="UniProtKB-KW"/>
</dbReference>
<comment type="caution">
    <text evidence="2">The sequence shown here is derived from an EMBL/GenBank/DDBJ whole genome shotgun (WGS) entry which is preliminary data.</text>
</comment>
<dbReference type="InterPro" id="IPR017853">
    <property type="entry name" value="GH"/>
</dbReference>
<dbReference type="Gene3D" id="3.20.20.80">
    <property type="entry name" value="Glycosidases"/>
    <property type="match status" value="1"/>
</dbReference>
<keyword evidence="2" id="KW-0378">Hydrolase</keyword>
<feature type="domain" description="GH18" evidence="1">
    <location>
        <begin position="126"/>
        <end position="442"/>
    </location>
</feature>
<dbReference type="Gene3D" id="3.10.50.10">
    <property type="match status" value="1"/>
</dbReference>
<dbReference type="PROSITE" id="PS51910">
    <property type="entry name" value="GH18_2"/>
    <property type="match status" value="1"/>
</dbReference>
<dbReference type="SMART" id="SM00636">
    <property type="entry name" value="Glyco_18"/>
    <property type="match status" value="1"/>
</dbReference>
<accession>A0ABS0F5X0</accession>
<dbReference type="RefSeq" id="WP_067848092.1">
    <property type="nucleotide sequence ID" value="NZ_JADPKZ010000047.1"/>
</dbReference>
<sequence>MNRSKPSRLIAELIAAISALFLLAAGLVVSMSAALGHPLTDRLAASEVQTLASIEVNALFGGDAPTGGQPAAVNPLRAVANRLQSMFLNPAAILRNMLPQVSPGDPGGGLQTSLLNSIAAMSQTRHTLVIGWIPSTDASTCLRWIQDNPGVNVISPTWFHLADASGNLSGGVVPSVVQYAQERHIQVWVLVDNQFSATLTHKVLINPRAEANLIDEIAYQAKTYHLNGVNLDFENVAAADRNRFTQFVGALHARLQSLGIDLSLDLTPDIVQLDDSDAFFHAALADEVDQVVLMAYDEHWATDPDPGPVADLPWVERSVNDLLDTGVPANKLVLGIPLYTRFWYVNTDGSVQSDAVSAGAVQAILNEYRLPLGSWNASLDLMFTQYPTKTGYAEVWYPTSQTYEDWLQLVSNDGLAGVAAWSLAWSDPTSWASTVHALRLNASP</sequence>
<dbReference type="InterPro" id="IPR001223">
    <property type="entry name" value="Glyco_hydro18_cat"/>
</dbReference>
<dbReference type="SUPFAM" id="SSF51445">
    <property type="entry name" value="(Trans)glycosidases"/>
    <property type="match status" value="1"/>
</dbReference>
<proteinExistence type="predicted"/>
<dbReference type="InterPro" id="IPR029070">
    <property type="entry name" value="Chitinase_insertion_sf"/>
</dbReference>
<keyword evidence="3" id="KW-1185">Reference proteome</keyword>
<reference evidence="2 3" key="1">
    <citation type="submission" date="2020-11" db="EMBL/GenBank/DDBJ databases">
        <title>Genomic insight of Alicyclobacillus mali FL 18 reveals a new arsenic-resistant strain, with potential in environmental biotechnology.</title>
        <authorList>
            <person name="Fiorentino G."/>
            <person name="Gallo G."/>
            <person name="Aulitto M."/>
        </authorList>
    </citation>
    <scope>NUCLEOTIDE SEQUENCE [LARGE SCALE GENOMIC DNA]</scope>
    <source>
        <strain evidence="2 3">FL 18</strain>
    </source>
</reference>
<gene>
    <name evidence="2" type="ORF">IW967_12565</name>
</gene>
<dbReference type="PANTHER" id="PTHR46066">
    <property type="entry name" value="CHITINASE DOMAIN-CONTAINING PROTEIN 1 FAMILY MEMBER"/>
    <property type="match status" value="1"/>
</dbReference>
<dbReference type="PANTHER" id="PTHR46066:SF2">
    <property type="entry name" value="CHITINASE DOMAIN-CONTAINING PROTEIN 1"/>
    <property type="match status" value="1"/>
</dbReference>
<evidence type="ECO:0000313" key="3">
    <source>
        <dbReference type="Proteomes" id="UP000642910"/>
    </source>
</evidence>
<organism evidence="2 3">
    <name type="scientific">Alicyclobacillus mali</name>
    <name type="common">ex Roth et al. 2021</name>
    <dbReference type="NCBI Taxonomy" id="1123961"/>
    <lineage>
        <taxon>Bacteria</taxon>
        <taxon>Bacillati</taxon>
        <taxon>Bacillota</taxon>
        <taxon>Bacilli</taxon>
        <taxon>Bacillales</taxon>
        <taxon>Alicyclobacillaceae</taxon>
        <taxon>Alicyclobacillus</taxon>
    </lineage>
</organism>
<evidence type="ECO:0000259" key="1">
    <source>
        <dbReference type="PROSITE" id="PS51910"/>
    </source>
</evidence>
<name>A0ABS0F5X0_9BACL</name>
<dbReference type="Pfam" id="PF00704">
    <property type="entry name" value="Glyco_hydro_18"/>
    <property type="match status" value="1"/>
</dbReference>
<dbReference type="InterPro" id="IPR011583">
    <property type="entry name" value="Chitinase_II/V-like_cat"/>
</dbReference>
<dbReference type="EMBL" id="JADPKZ010000047">
    <property type="protein sequence ID" value="MBF8378688.1"/>
    <property type="molecule type" value="Genomic_DNA"/>
</dbReference>